<sequence length="333" mass="36235">MGTDVPFDRRPIGAEQFDAWLELLAAVEAEDREDEHHGVDDLREYLADPYCDFARGSVAFYDGPTMIGYGYLKSRTEADPVHEMYYLGGVHPAYRGRGVGAALLAWAEEAALPLHLERYPERPLTLYSSSLARNAPASELYAAQGYTAARWFHGMTRDLLAPLPDLPAPDGIEVRGFTAERSEDARLVRNEAFRDHWGSTEQSEEGWAHMTSGPAFRPGLSFVAYDVAEDAVGGEALGIVLGEEYEAHTEATGRRDLYVSLVGTRRAGRKRGIASALLVQAMAEAREAGFATASLGVDADSPTGALGLYGHVGFTVKDTWIAQLKPLWSPAAG</sequence>
<dbReference type="RefSeq" id="WP_344624055.1">
    <property type="nucleotide sequence ID" value="NZ_BAAALD010000024.1"/>
</dbReference>
<dbReference type="Pfam" id="PF13508">
    <property type="entry name" value="Acetyltransf_7"/>
    <property type="match status" value="1"/>
</dbReference>
<dbReference type="InterPro" id="IPR016181">
    <property type="entry name" value="Acyl_CoA_acyltransferase"/>
</dbReference>
<feature type="domain" description="N-acetyltransferase" evidence="3">
    <location>
        <begin position="7"/>
        <end position="169"/>
    </location>
</feature>
<dbReference type="Gene3D" id="3.40.630.30">
    <property type="match status" value="1"/>
</dbReference>
<dbReference type="SUPFAM" id="SSF55729">
    <property type="entry name" value="Acyl-CoA N-acyltransferases (Nat)"/>
    <property type="match status" value="2"/>
</dbReference>
<dbReference type="EMBL" id="BAAALD010000024">
    <property type="protein sequence ID" value="GAA1084198.1"/>
    <property type="molecule type" value="Genomic_DNA"/>
</dbReference>
<evidence type="ECO:0000256" key="2">
    <source>
        <dbReference type="ARBA" id="ARBA00023315"/>
    </source>
</evidence>
<keyword evidence="5" id="KW-1185">Reference proteome</keyword>
<proteinExistence type="predicted"/>
<name>A0ABP4E0I2_9ACTN</name>
<feature type="domain" description="N-acetyltransferase" evidence="3">
    <location>
        <begin position="172"/>
        <end position="333"/>
    </location>
</feature>
<dbReference type="PANTHER" id="PTHR43877:SF1">
    <property type="entry name" value="ACETYLTRANSFERASE"/>
    <property type="match status" value="1"/>
</dbReference>
<evidence type="ECO:0000313" key="4">
    <source>
        <dbReference type="EMBL" id="GAA1084198.1"/>
    </source>
</evidence>
<reference evidence="5" key="1">
    <citation type="journal article" date="2019" name="Int. J. Syst. Evol. Microbiol.">
        <title>The Global Catalogue of Microorganisms (GCM) 10K type strain sequencing project: providing services to taxonomists for standard genome sequencing and annotation.</title>
        <authorList>
            <consortium name="The Broad Institute Genomics Platform"/>
            <consortium name="The Broad Institute Genome Sequencing Center for Infectious Disease"/>
            <person name="Wu L."/>
            <person name="Ma J."/>
        </authorList>
    </citation>
    <scope>NUCLEOTIDE SEQUENCE [LARGE SCALE GENOMIC DNA]</scope>
    <source>
        <strain evidence="5">JCM 13002</strain>
    </source>
</reference>
<evidence type="ECO:0000259" key="3">
    <source>
        <dbReference type="PROSITE" id="PS51186"/>
    </source>
</evidence>
<evidence type="ECO:0000313" key="5">
    <source>
        <dbReference type="Proteomes" id="UP001499987"/>
    </source>
</evidence>
<dbReference type="InterPro" id="IPR050832">
    <property type="entry name" value="Bact_Acetyltransf"/>
</dbReference>
<evidence type="ECO:0000256" key="1">
    <source>
        <dbReference type="ARBA" id="ARBA00022679"/>
    </source>
</evidence>
<accession>A0ABP4E0I2</accession>
<dbReference type="PROSITE" id="PS51186">
    <property type="entry name" value="GNAT"/>
    <property type="match status" value="2"/>
</dbReference>
<dbReference type="Pfam" id="PF00583">
    <property type="entry name" value="Acetyltransf_1"/>
    <property type="match status" value="1"/>
</dbReference>
<keyword evidence="2" id="KW-0012">Acyltransferase</keyword>
<dbReference type="Proteomes" id="UP001499987">
    <property type="component" value="Unassembled WGS sequence"/>
</dbReference>
<dbReference type="PANTHER" id="PTHR43877">
    <property type="entry name" value="AMINOALKYLPHOSPHONATE N-ACETYLTRANSFERASE-RELATED-RELATED"/>
    <property type="match status" value="1"/>
</dbReference>
<organism evidence="4 5">
    <name type="scientific">Kitasatospora arboriphila</name>
    <dbReference type="NCBI Taxonomy" id="258052"/>
    <lineage>
        <taxon>Bacteria</taxon>
        <taxon>Bacillati</taxon>
        <taxon>Actinomycetota</taxon>
        <taxon>Actinomycetes</taxon>
        <taxon>Kitasatosporales</taxon>
        <taxon>Streptomycetaceae</taxon>
        <taxon>Kitasatospora</taxon>
    </lineage>
</organism>
<protein>
    <submittedName>
        <fullName evidence="4">GNAT family N-acetyltransferase</fullName>
    </submittedName>
</protein>
<comment type="caution">
    <text evidence="4">The sequence shown here is derived from an EMBL/GenBank/DDBJ whole genome shotgun (WGS) entry which is preliminary data.</text>
</comment>
<dbReference type="InterPro" id="IPR000182">
    <property type="entry name" value="GNAT_dom"/>
</dbReference>
<dbReference type="CDD" id="cd04301">
    <property type="entry name" value="NAT_SF"/>
    <property type="match status" value="2"/>
</dbReference>
<keyword evidence="1" id="KW-0808">Transferase</keyword>
<gene>
    <name evidence="4" type="ORF">GCM10009663_29610</name>
</gene>